<evidence type="ECO:0000313" key="7">
    <source>
        <dbReference type="Proteomes" id="UP000289600"/>
    </source>
</evidence>
<keyword evidence="2 4" id="KW-0808">Transferase</keyword>
<keyword evidence="1 4" id="KW-0489">Methyltransferase</keyword>
<dbReference type="InterPro" id="IPR002877">
    <property type="entry name" value="RNA_MeTrfase_FtsJ_dom"/>
</dbReference>
<evidence type="ECO:0000256" key="2">
    <source>
        <dbReference type="ARBA" id="ARBA00022679"/>
    </source>
</evidence>
<comment type="caution">
    <text evidence="4">Lacks conserved residue(s) required for the propagation of feature annotation.</text>
</comment>
<dbReference type="GO" id="GO:0006370">
    <property type="term" value="P:7-methylguanosine mRNA capping"/>
    <property type="evidence" value="ECO:0007669"/>
    <property type="project" value="UniProtKB-ARBA"/>
</dbReference>
<dbReference type="GO" id="GO:0004483">
    <property type="term" value="F:methyltransferase cap1 activity"/>
    <property type="evidence" value="ECO:0007669"/>
    <property type="project" value="TreeGrafter"/>
</dbReference>
<feature type="active site" description="Proton acceptor" evidence="4">
    <location>
        <position position="636"/>
    </location>
</feature>
<protein>
    <submittedName>
        <fullName evidence="6">SAM-dependent methyltransferase</fullName>
    </submittedName>
</protein>
<accession>A0A2P1EM32</accession>
<dbReference type="Proteomes" id="UP000289600">
    <property type="component" value="Segment"/>
</dbReference>
<dbReference type="GO" id="GO:0032259">
    <property type="term" value="P:methylation"/>
    <property type="evidence" value="ECO:0007669"/>
    <property type="project" value="UniProtKB-KW"/>
</dbReference>
<gene>
    <name evidence="6" type="ORF">mc_555</name>
</gene>
<dbReference type="EMBL" id="MG807320">
    <property type="protein sequence ID" value="AVL94941.1"/>
    <property type="molecule type" value="Genomic_DNA"/>
</dbReference>
<dbReference type="InterPro" id="IPR029063">
    <property type="entry name" value="SAM-dependent_MTases_sf"/>
</dbReference>
<dbReference type="Gene3D" id="3.40.50.12760">
    <property type="match status" value="1"/>
</dbReference>
<keyword evidence="3 4" id="KW-0949">S-adenosyl-L-methionine</keyword>
<name>A0A2P1EM32_9VIRU</name>
<reference evidence="7" key="1">
    <citation type="submission" date="2018-01" db="EMBL/GenBank/DDBJ databases">
        <title>Testimony of 'menage a trois' revealed by the proteome of Megavirus virophage.</title>
        <authorList>
            <person name="Jeudy S."/>
            <person name="Bertaux L."/>
            <person name="Alempic J.-M."/>
            <person name="Lartigue A."/>
            <person name="Legendre M."/>
            <person name="Philippe N."/>
            <person name="Beucher L."/>
            <person name="Biondi E."/>
            <person name="Juul S."/>
            <person name="Turner D."/>
            <person name="Coute Y."/>
            <person name="Claverie J.-M."/>
            <person name="Abergel C."/>
        </authorList>
    </citation>
    <scope>NUCLEOTIDE SEQUENCE [LARGE SCALE GENOMIC DNA]</scope>
</reference>
<dbReference type="Pfam" id="PF01728">
    <property type="entry name" value="FtsJ"/>
    <property type="match status" value="1"/>
</dbReference>
<dbReference type="PANTHER" id="PTHR16121:SF0">
    <property type="entry name" value="CAP-SPECIFIC MRNA (NUCLEOSIDE-2'-O-)-METHYLTRANSFERASE 1"/>
    <property type="match status" value="1"/>
</dbReference>
<evidence type="ECO:0000256" key="4">
    <source>
        <dbReference type="PROSITE-ProRule" id="PRU00946"/>
    </source>
</evidence>
<evidence type="ECO:0000313" key="6">
    <source>
        <dbReference type="EMBL" id="AVL94941.1"/>
    </source>
</evidence>
<evidence type="ECO:0000256" key="1">
    <source>
        <dbReference type="ARBA" id="ARBA00022603"/>
    </source>
</evidence>
<organism evidence="6 7">
    <name type="scientific">Moumouvirus australiensis</name>
    <dbReference type="NCBI Taxonomy" id="2109587"/>
    <lineage>
        <taxon>Viruses</taxon>
        <taxon>Varidnaviria</taxon>
        <taxon>Bamfordvirae</taxon>
        <taxon>Nucleocytoviricota</taxon>
        <taxon>Megaviricetes</taxon>
        <taxon>Imitervirales</taxon>
        <taxon>Mimiviridae</taxon>
        <taxon>Megamimivirinae</taxon>
        <taxon>Moumouvirus</taxon>
        <taxon>Moumouvirus australiense</taxon>
    </lineage>
</organism>
<feature type="binding site" evidence="4">
    <location>
        <position position="511"/>
    </location>
    <ligand>
        <name>S-adenosyl-L-methionine</name>
        <dbReference type="ChEBI" id="CHEBI:59789"/>
    </ligand>
</feature>
<evidence type="ECO:0000256" key="3">
    <source>
        <dbReference type="ARBA" id="ARBA00022691"/>
    </source>
</evidence>
<proteinExistence type="predicted"/>
<dbReference type="InterPro" id="IPR050851">
    <property type="entry name" value="mRNA_Cap_2O-Ribose_MeTrfase"/>
</dbReference>
<feature type="domain" description="Adrift-type SAM-dependent 2'-O-MTase" evidence="5">
    <location>
        <begin position="475"/>
        <end position="684"/>
    </location>
</feature>
<dbReference type="SUPFAM" id="SSF53335">
    <property type="entry name" value="S-adenosyl-L-methionine-dependent methyltransferases"/>
    <property type="match status" value="1"/>
</dbReference>
<dbReference type="InterPro" id="IPR025807">
    <property type="entry name" value="Adrift-typ_MeTrfase"/>
</dbReference>
<keyword evidence="7" id="KW-1185">Reference proteome</keyword>
<dbReference type="PROSITE" id="PS51614">
    <property type="entry name" value="SAM_MT_ADRIFT"/>
    <property type="match status" value="1"/>
</dbReference>
<dbReference type="PANTHER" id="PTHR16121">
    <property type="entry name" value="CAP-SPECIFIC MRNA (NUCLEOSIDE-2'-O-)-METHYLTRANSFERASE 1-RELATED"/>
    <property type="match status" value="1"/>
</dbReference>
<sequence>MNNILLEKNKLEYDENILNVKHTIKNYCKNNTITKIFINHKYEKIIPLNFWFKDNNYKIYNRNENNQNMRIRFYNNKILTPLVTTSEDNLKPIKSLLEYLSLYQPYYPESFFSMWEFLSLDFINSQNLLFICGEKRFGSIEASLLYNEINNFSSKKYNVWKIDGEIFNTNNILFETPTIDYLGQTYKINYIKSSKHLNKYDFIYIDNISQLDSICEWVNEEKDFQALLFYFLTSLEILNPSGNILIRLNILSKKYWTIIFEFANKYFKEHIFYRSKIINPFNSEIFLLLKIYEPKHCYSNIYLNFLKSLYKNKVYEIFNIGHEKISNNIFNNYVETTKKWISDLNSYINSSNENQKDYVSNWYKKHNLKQIGDLNSNFKLNTCLEILETLKRKYIIKPVYHYDTLNNQYYSKIIKSKGLLNYYKRVMDTKPSRIFNSERYEINNLEYFLTWDNLTYKLDMYKKIKRSLKNDFQTEMITNAWIKMYEILHQFPTLIPDKMDVTTFHLCEAPGAFISATNHYLDKLDKKLNWYSQTLNPKNHNIALDDHYGLISKYPEKWIYGDPNGDETGDITHSDVIKYYKSLEILKDVDFITADAGILCKGNELNNQESILSKVNMGQIICILSCLPKNKSAVFKTFLPMSEPLTISLMYLLTIKFNHVTLFKPMASNSSNSEIYVILEDFKGISEQDLNILYILLDDPKITNKTLLFENISEKFMKSYSNSIIKLIERQINSLERNYYYYYHLDEINYDEDNLFTDQWFDKYPVSDLKNKLLT</sequence>
<feature type="binding site" evidence="4">
    <location>
        <position position="595"/>
    </location>
    <ligand>
        <name>S-adenosyl-L-methionine</name>
        <dbReference type="ChEBI" id="CHEBI:59789"/>
    </ligand>
</feature>
<evidence type="ECO:0000259" key="5">
    <source>
        <dbReference type="PROSITE" id="PS51614"/>
    </source>
</evidence>
<dbReference type="Gene3D" id="3.40.50.10760">
    <property type="entry name" value="Reovirus core"/>
    <property type="match status" value="1"/>
</dbReference>